<sequence>MKKTRAWIARRAAPIMAPIMAPVIVSLVAVLTLSACGQPDFTYVRDRDGTTYFKVPASFTRLNASPIELFLTGDRPGSQAALTRAQRVWSTAFDRSAQPDVSHLLGSPDPFVYATVHKLTEEQRDAISLNRLRDFILPVTDQTRELYEQQNALTGQRPLFTGFERISDEVLTLDGGAKGVRVRFNYQIGGKVQTFDHTAMVDEGGSTVSVLLMGCQATCYARRAAEFDTIAGSFKLLRLPG</sequence>
<dbReference type="EMBL" id="FOBF01000003">
    <property type="protein sequence ID" value="SEK94147.1"/>
    <property type="molecule type" value="Genomic_DNA"/>
</dbReference>
<keyword evidence="2" id="KW-1185">Reference proteome</keyword>
<evidence type="ECO:0000313" key="2">
    <source>
        <dbReference type="Proteomes" id="UP000198953"/>
    </source>
</evidence>
<accession>A0A1H7L794</accession>
<evidence type="ECO:0000313" key="1">
    <source>
        <dbReference type="EMBL" id="SEK94147.1"/>
    </source>
</evidence>
<dbReference type="STRING" id="46177.SAMN05660976_01466"/>
<dbReference type="AlphaFoldDB" id="A0A1H7L794"/>
<reference evidence="1 2" key="1">
    <citation type="submission" date="2016-10" db="EMBL/GenBank/DDBJ databases">
        <authorList>
            <person name="de Groot N.N."/>
        </authorList>
    </citation>
    <scope>NUCLEOTIDE SEQUENCE [LARGE SCALE GENOMIC DNA]</scope>
    <source>
        <strain evidence="1 2">DSM 43357</strain>
    </source>
</reference>
<dbReference type="Proteomes" id="UP000198953">
    <property type="component" value="Unassembled WGS sequence"/>
</dbReference>
<organism evidence="1 2">
    <name type="scientific">Nonomuraea pusilla</name>
    <dbReference type="NCBI Taxonomy" id="46177"/>
    <lineage>
        <taxon>Bacteria</taxon>
        <taxon>Bacillati</taxon>
        <taxon>Actinomycetota</taxon>
        <taxon>Actinomycetes</taxon>
        <taxon>Streptosporangiales</taxon>
        <taxon>Streptosporangiaceae</taxon>
        <taxon>Nonomuraea</taxon>
    </lineage>
</organism>
<gene>
    <name evidence="1" type="ORF">SAMN05660976_01466</name>
</gene>
<protein>
    <submittedName>
        <fullName evidence="1">Uncharacterized protein</fullName>
    </submittedName>
</protein>
<proteinExistence type="predicted"/>
<name>A0A1H7L794_9ACTN</name>